<dbReference type="Proteomes" id="UP001239111">
    <property type="component" value="Chromosome 1"/>
</dbReference>
<organism evidence="1 2">
    <name type="scientific">Eretmocerus hayati</name>
    <dbReference type="NCBI Taxonomy" id="131215"/>
    <lineage>
        <taxon>Eukaryota</taxon>
        <taxon>Metazoa</taxon>
        <taxon>Ecdysozoa</taxon>
        <taxon>Arthropoda</taxon>
        <taxon>Hexapoda</taxon>
        <taxon>Insecta</taxon>
        <taxon>Pterygota</taxon>
        <taxon>Neoptera</taxon>
        <taxon>Endopterygota</taxon>
        <taxon>Hymenoptera</taxon>
        <taxon>Apocrita</taxon>
        <taxon>Proctotrupomorpha</taxon>
        <taxon>Chalcidoidea</taxon>
        <taxon>Aphelinidae</taxon>
        <taxon>Aphelininae</taxon>
        <taxon>Eretmocerus</taxon>
    </lineage>
</organism>
<keyword evidence="2" id="KW-1185">Reference proteome</keyword>
<sequence length="106" mass="12482">MKVLRQNVQRDRMSKNLWKDLENSIGEDYEVVVKELKMLDFRSELDLGEYAKDVNGGIPQDIEAKYKIVRSLQNTHGMTNSMSKVTFRAYTYTRQQQRGLHWALEV</sequence>
<gene>
    <name evidence="1" type="ORF">QAD02_018637</name>
</gene>
<proteinExistence type="predicted"/>
<comment type="caution">
    <text evidence="1">The sequence shown here is derived from an EMBL/GenBank/DDBJ whole genome shotgun (WGS) entry which is preliminary data.</text>
</comment>
<reference evidence="1" key="1">
    <citation type="submission" date="2023-04" db="EMBL/GenBank/DDBJ databases">
        <title>A chromosome-level genome assembly of the parasitoid wasp Eretmocerus hayati.</title>
        <authorList>
            <person name="Zhong Y."/>
            <person name="Liu S."/>
            <person name="Liu Y."/>
        </authorList>
    </citation>
    <scope>NUCLEOTIDE SEQUENCE</scope>
    <source>
        <strain evidence="1">ZJU_SS_LIU_2023</strain>
    </source>
</reference>
<protein>
    <submittedName>
        <fullName evidence="1">Uncharacterized protein</fullName>
    </submittedName>
</protein>
<evidence type="ECO:0000313" key="2">
    <source>
        <dbReference type="Proteomes" id="UP001239111"/>
    </source>
</evidence>
<evidence type="ECO:0000313" key="1">
    <source>
        <dbReference type="EMBL" id="KAJ8682845.1"/>
    </source>
</evidence>
<name>A0ACC2PM39_9HYME</name>
<dbReference type="EMBL" id="CM056741">
    <property type="protein sequence ID" value="KAJ8682845.1"/>
    <property type="molecule type" value="Genomic_DNA"/>
</dbReference>
<accession>A0ACC2PM39</accession>